<dbReference type="InterPro" id="IPR015376">
    <property type="entry name" value="Znr_NADH_PPase"/>
</dbReference>
<evidence type="ECO:0000313" key="14">
    <source>
        <dbReference type="Proteomes" id="UP000193495"/>
    </source>
</evidence>
<dbReference type="Pfam" id="PF09296">
    <property type="entry name" value="NUDIX-like"/>
    <property type="match status" value="1"/>
</dbReference>
<dbReference type="PROSITE" id="PS51462">
    <property type="entry name" value="NUDIX"/>
    <property type="match status" value="1"/>
</dbReference>
<comment type="cofactor">
    <cofactor evidence="1">
        <name>Mg(2+)</name>
        <dbReference type="ChEBI" id="CHEBI:18420"/>
    </cofactor>
</comment>
<dbReference type="InterPro" id="IPR049734">
    <property type="entry name" value="NudC-like_C"/>
</dbReference>
<dbReference type="GO" id="GO:0006742">
    <property type="term" value="P:NADP+ catabolic process"/>
    <property type="evidence" value="ECO:0007669"/>
    <property type="project" value="TreeGrafter"/>
</dbReference>
<comment type="catalytic activity">
    <reaction evidence="9">
        <text>a 5'-end NAD(+)-phospho-ribonucleoside in mRNA + H2O = a 5'-end phospho-adenosine-phospho-ribonucleoside in mRNA + beta-nicotinamide D-ribonucleotide + 2 H(+)</text>
        <dbReference type="Rhea" id="RHEA:60876"/>
        <dbReference type="Rhea" id="RHEA-COMP:15698"/>
        <dbReference type="Rhea" id="RHEA-COMP:15719"/>
        <dbReference type="ChEBI" id="CHEBI:14649"/>
        <dbReference type="ChEBI" id="CHEBI:15377"/>
        <dbReference type="ChEBI" id="CHEBI:15378"/>
        <dbReference type="ChEBI" id="CHEBI:144029"/>
        <dbReference type="ChEBI" id="CHEBI:144051"/>
    </reaction>
    <physiologicalReaction direction="left-to-right" evidence="9">
        <dbReference type="Rhea" id="RHEA:60877"/>
    </physiologicalReaction>
</comment>
<evidence type="ECO:0000256" key="8">
    <source>
        <dbReference type="ARBA" id="ARBA00023027"/>
    </source>
</evidence>
<dbReference type="OrthoDB" id="9791656at2"/>
<dbReference type="GO" id="GO:0005829">
    <property type="term" value="C:cytosol"/>
    <property type="evidence" value="ECO:0007669"/>
    <property type="project" value="TreeGrafter"/>
</dbReference>
<dbReference type="PANTHER" id="PTHR42904:SF6">
    <property type="entry name" value="NAD-CAPPED RNA HYDROLASE NUDT12"/>
    <property type="match status" value="1"/>
</dbReference>
<dbReference type="GO" id="GO:0035529">
    <property type="term" value="F:NADH pyrophosphatase activity"/>
    <property type="evidence" value="ECO:0007669"/>
    <property type="project" value="TreeGrafter"/>
</dbReference>
<gene>
    <name evidence="13" type="primary">nudC</name>
    <name evidence="12" type="ORF">CLV79_104108</name>
    <name evidence="13" type="ORF">LOS8367_01843</name>
</gene>
<evidence type="ECO:0000256" key="6">
    <source>
        <dbReference type="ARBA" id="ARBA00022801"/>
    </source>
</evidence>
<name>A0A1X6Z6J2_9RHOB</name>
<dbReference type="EC" id="3.6.1.22" evidence="4"/>
<dbReference type="PRINTS" id="PR00502">
    <property type="entry name" value="NUDIXFAMILY"/>
</dbReference>
<evidence type="ECO:0000256" key="9">
    <source>
        <dbReference type="ARBA" id="ARBA00023679"/>
    </source>
</evidence>
<organism evidence="13 14">
    <name type="scientific">Limimaricola soesokkakensis</name>
    <dbReference type="NCBI Taxonomy" id="1343159"/>
    <lineage>
        <taxon>Bacteria</taxon>
        <taxon>Pseudomonadati</taxon>
        <taxon>Pseudomonadota</taxon>
        <taxon>Alphaproteobacteria</taxon>
        <taxon>Rhodobacterales</taxon>
        <taxon>Paracoccaceae</taxon>
        <taxon>Limimaricola</taxon>
    </lineage>
</organism>
<dbReference type="CDD" id="cd03429">
    <property type="entry name" value="NUDIX_NADH_pyrophosphatase_Nudt13"/>
    <property type="match status" value="1"/>
</dbReference>
<comment type="cofactor">
    <cofactor evidence="2">
        <name>Zn(2+)</name>
        <dbReference type="ChEBI" id="CHEBI:29105"/>
    </cofactor>
</comment>
<dbReference type="InterPro" id="IPR020476">
    <property type="entry name" value="Nudix_hydrolase"/>
</dbReference>
<evidence type="ECO:0000256" key="7">
    <source>
        <dbReference type="ARBA" id="ARBA00022842"/>
    </source>
</evidence>
<dbReference type="Proteomes" id="UP000240624">
    <property type="component" value="Unassembled WGS sequence"/>
</dbReference>
<dbReference type="NCBIfam" id="NF001299">
    <property type="entry name" value="PRK00241.1"/>
    <property type="match status" value="1"/>
</dbReference>
<protein>
    <recommendedName>
        <fullName evidence="4">NAD(+) diphosphatase</fullName>
        <ecNumber evidence="4">3.6.1.22</ecNumber>
    </recommendedName>
</protein>
<dbReference type="GO" id="GO:0046872">
    <property type="term" value="F:metal ion binding"/>
    <property type="evidence" value="ECO:0007669"/>
    <property type="project" value="UniProtKB-KW"/>
</dbReference>
<dbReference type="Gene3D" id="3.90.79.10">
    <property type="entry name" value="Nucleoside Triphosphate Pyrophosphohydrolase"/>
    <property type="match status" value="1"/>
</dbReference>
<comment type="similarity">
    <text evidence="3">Belongs to the Nudix hydrolase family. NudC subfamily.</text>
</comment>
<dbReference type="GO" id="GO:0019677">
    <property type="term" value="P:NAD+ catabolic process"/>
    <property type="evidence" value="ECO:0007669"/>
    <property type="project" value="TreeGrafter"/>
</dbReference>
<reference evidence="13 14" key="1">
    <citation type="submission" date="2017-03" db="EMBL/GenBank/DDBJ databases">
        <authorList>
            <person name="Afonso C.L."/>
            <person name="Miller P.J."/>
            <person name="Scott M.A."/>
            <person name="Spackman E."/>
            <person name="Goraichik I."/>
            <person name="Dimitrov K.M."/>
            <person name="Suarez D.L."/>
            <person name="Swayne D.E."/>
        </authorList>
    </citation>
    <scope>NUCLEOTIDE SEQUENCE [LARGE SCALE GENOMIC DNA]</scope>
    <source>
        <strain evidence="13 14">CECT 8367</strain>
    </source>
</reference>
<dbReference type="PANTHER" id="PTHR42904">
    <property type="entry name" value="NUDIX HYDROLASE, NUDC SUBFAMILY"/>
    <property type="match status" value="1"/>
</dbReference>
<reference evidence="12 15" key="2">
    <citation type="submission" date="2018-03" db="EMBL/GenBank/DDBJ databases">
        <title>Genomic Encyclopedia of Archaeal and Bacterial Type Strains, Phase II (KMG-II): from individual species to whole genera.</title>
        <authorList>
            <person name="Goeker M."/>
        </authorList>
    </citation>
    <scope>NUCLEOTIDE SEQUENCE [LARGE SCALE GENOMIC DNA]</scope>
    <source>
        <strain evidence="12 15">DSM 29956</strain>
    </source>
</reference>
<evidence type="ECO:0000256" key="3">
    <source>
        <dbReference type="ARBA" id="ARBA00009595"/>
    </source>
</evidence>
<keyword evidence="8" id="KW-0520">NAD</keyword>
<dbReference type="Proteomes" id="UP000193495">
    <property type="component" value="Unassembled WGS sequence"/>
</dbReference>
<dbReference type="Gene3D" id="3.90.79.20">
    <property type="match status" value="1"/>
</dbReference>
<evidence type="ECO:0000313" key="13">
    <source>
        <dbReference type="EMBL" id="SLN42555.1"/>
    </source>
</evidence>
<evidence type="ECO:0000256" key="4">
    <source>
        <dbReference type="ARBA" id="ARBA00012381"/>
    </source>
</evidence>
<dbReference type="RefSeq" id="WP_085896176.1">
    <property type="nucleotide sequence ID" value="NZ_FWFY01000004.1"/>
</dbReference>
<dbReference type="Pfam" id="PF09297">
    <property type="entry name" value="Zn_ribbon_NUD"/>
    <property type="match status" value="1"/>
</dbReference>
<keyword evidence="15" id="KW-1185">Reference proteome</keyword>
<dbReference type="InterPro" id="IPR015797">
    <property type="entry name" value="NUDIX_hydrolase-like_dom_sf"/>
</dbReference>
<dbReference type="InterPro" id="IPR000086">
    <property type="entry name" value="NUDIX_hydrolase_dom"/>
</dbReference>
<feature type="domain" description="Nudix hydrolase" evidence="11">
    <location>
        <begin position="182"/>
        <end position="311"/>
    </location>
</feature>
<evidence type="ECO:0000256" key="10">
    <source>
        <dbReference type="RuleBase" id="RU003476"/>
    </source>
</evidence>
<dbReference type="PROSITE" id="PS00893">
    <property type="entry name" value="NUDIX_BOX"/>
    <property type="match status" value="1"/>
</dbReference>
<dbReference type="SUPFAM" id="SSF55811">
    <property type="entry name" value="Nudix"/>
    <property type="match status" value="1"/>
</dbReference>
<proteinExistence type="inferred from homology"/>
<accession>A0A1X6Z6J2</accession>
<evidence type="ECO:0000313" key="15">
    <source>
        <dbReference type="Proteomes" id="UP000240624"/>
    </source>
</evidence>
<dbReference type="Pfam" id="PF00293">
    <property type="entry name" value="NUDIX"/>
    <property type="match status" value="1"/>
</dbReference>
<dbReference type="InterPro" id="IPR050241">
    <property type="entry name" value="NAD-cap_RNA_hydrolase_NudC"/>
</dbReference>
<keyword evidence="5" id="KW-0479">Metal-binding</keyword>
<evidence type="ECO:0000256" key="2">
    <source>
        <dbReference type="ARBA" id="ARBA00001947"/>
    </source>
</evidence>
<dbReference type="AlphaFoldDB" id="A0A1X6Z6J2"/>
<sequence>MGHLDRITFGGGGLDRAAALRIDSERCAALAARPGARVLPLWRGRVLLAADRLAGLPFDHEALAKDGAGDGADAAAETVLLGRDAAGEGIWARRLPDWPGAPETVASEEEVAHPAIEGAVFAELRGRMATLDARDAELAAMGRAVLNWHASHRFCAACGARSQVSQAGWRRDCPACDTPHFPRTDPVVIMLVTHGDAVLLGRAPGWPERMYSVLAGFVEPGETAEAAVRREVAEEVGVAVGQVGYVASQPWPFPASLMLGFHARVEGAERPVLRPDPAEIAAAQWVSRQRLARIFAQEDAEIRAPLRGAIARHLMWNWLAGRMD</sequence>
<evidence type="ECO:0000256" key="1">
    <source>
        <dbReference type="ARBA" id="ARBA00001946"/>
    </source>
</evidence>
<evidence type="ECO:0000256" key="5">
    <source>
        <dbReference type="ARBA" id="ARBA00022723"/>
    </source>
</evidence>
<dbReference type="EMBL" id="PYGB01000004">
    <property type="protein sequence ID" value="PSK86678.1"/>
    <property type="molecule type" value="Genomic_DNA"/>
</dbReference>
<keyword evidence="7" id="KW-0460">Magnesium</keyword>
<dbReference type="EMBL" id="FWFY01000004">
    <property type="protein sequence ID" value="SLN42555.1"/>
    <property type="molecule type" value="Genomic_DNA"/>
</dbReference>
<evidence type="ECO:0000259" key="11">
    <source>
        <dbReference type="PROSITE" id="PS51462"/>
    </source>
</evidence>
<evidence type="ECO:0000313" key="12">
    <source>
        <dbReference type="EMBL" id="PSK86678.1"/>
    </source>
</evidence>
<dbReference type="InterPro" id="IPR020084">
    <property type="entry name" value="NUDIX_hydrolase_CS"/>
</dbReference>
<dbReference type="InterPro" id="IPR015375">
    <property type="entry name" value="NADH_PPase-like_N"/>
</dbReference>
<keyword evidence="6 10" id="KW-0378">Hydrolase</keyword>